<feature type="region of interest" description="Disordered" evidence="1">
    <location>
        <begin position="490"/>
        <end position="522"/>
    </location>
</feature>
<dbReference type="AlphaFoldDB" id="A0A4R5VWJ1"/>
<dbReference type="Proteomes" id="UP000294829">
    <property type="component" value="Unassembled WGS sequence"/>
</dbReference>
<dbReference type="RefSeq" id="WP_133330048.1">
    <property type="nucleotide sequence ID" value="NZ_SMYL01000009.1"/>
</dbReference>
<comment type="caution">
    <text evidence="2">The sequence shown here is derived from an EMBL/GenBank/DDBJ whole genome shotgun (WGS) entry which is preliminary data.</text>
</comment>
<organism evidence="2 3">
    <name type="scientific">Sapientia aquatica</name>
    <dbReference type="NCBI Taxonomy" id="1549640"/>
    <lineage>
        <taxon>Bacteria</taxon>
        <taxon>Pseudomonadati</taxon>
        <taxon>Pseudomonadota</taxon>
        <taxon>Betaproteobacteria</taxon>
        <taxon>Burkholderiales</taxon>
        <taxon>Oxalobacteraceae</taxon>
        <taxon>Sapientia</taxon>
    </lineage>
</organism>
<evidence type="ECO:0000256" key="1">
    <source>
        <dbReference type="SAM" id="MobiDB-lite"/>
    </source>
</evidence>
<accession>A0A4R5VWJ1</accession>
<feature type="compositionally biased region" description="Polar residues" evidence="1">
    <location>
        <begin position="497"/>
        <end position="522"/>
    </location>
</feature>
<sequence length="522" mass="58795">MMQKSITYKEFQTDNATAASKLIDYYEGDQERYVTQMLNGQMGGYGKREDWLDRGYVPRSRNIIKSIIDKSGLLFNKPPVLSIIPLGKTNTVTDQTFDRIMHDSDYLEFFQNVDVYTRLMKSTIVLQQKYIPTEVATVNGQYMFDAQRGDALLLILLHRGNSVVRMDITNNKIIELAYLIPNTNDGDDDDGEDQGDVWYYRVITPTATADYLVKDDKEFLIPGTEQPNQDGFVPANFFYDINKPRAGAWVDSPEDIVSFQEIYNLHLTDTEFAAAWQKQKTLFTDSAIIDTSRVGTMEGMYAGQGHTDGGTVYAPNQTKKSLGGLGRIVSLQPGQGDKPPFIKFDGPDTDLAALDTMMRALVKDLAFDWDVTINSGAEVRASSGFQIVVEEMNNLNLREKRGQSFRAGLRRFYNLTQKLYPELTVGTLWADFAAPSIPVNTMEQEQMWQMRLDGNRSSLVDYFMETQEMTEQEANDKIQAIIEEKKMLAKELPQPIPSTATKLPTPTDTANRGNTSPSSTTG</sequence>
<name>A0A4R5VWJ1_9BURK</name>
<protein>
    <recommendedName>
        <fullName evidence="4">Phage portal protein</fullName>
    </recommendedName>
</protein>
<dbReference type="OrthoDB" id="2352911at2"/>
<evidence type="ECO:0000313" key="2">
    <source>
        <dbReference type="EMBL" id="TDK63545.1"/>
    </source>
</evidence>
<gene>
    <name evidence="2" type="ORF">E2I14_15200</name>
</gene>
<evidence type="ECO:0000313" key="3">
    <source>
        <dbReference type="Proteomes" id="UP000294829"/>
    </source>
</evidence>
<dbReference type="EMBL" id="SMYL01000009">
    <property type="protein sequence ID" value="TDK63545.1"/>
    <property type="molecule type" value="Genomic_DNA"/>
</dbReference>
<reference evidence="2 3" key="1">
    <citation type="submission" date="2019-03" db="EMBL/GenBank/DDBJ databases">
        <title>Sapientia aquatica gen. nov., sp. nov., isolated from a crater lake.</title>
        <authorList>
            <person name="Felfoldi T."/>
            <person name="Szabo A."/>
            <person name="Toth E."/>
            <person name="Schumann P."/>
            <person name="Keki Z."/>
            <person name="Marialigeti K."/>
            <person name="Mathe I."/>
        </authorList>
    </citation>
    <scope>NUCLEOTIDE SEQUENCE [LARGE SCALE GENOMIC DNA]</scope>
    <source>
        <strain evidence="2 3">SA-152</strain>
    </source>
</reference>
<keyword evidence="3" id="KW-1185">Reference proteome</keyword>
<proteinExistence type="predicted"/>
<evidence type="ECO:0008006" key="4">
    <source>
        <dbReference type="Google" id="ProtNLM"/>
    </source>
</evidence>